<evidence type="ECO:0000313" key="1">
    <source>
        <dbReference type="EMBL" id="KAI3823911.1"/>
    </source>
</evidence>
<comment type="caution">
    <text evidence="1">The sequence shown here is derived from an EMBL/GenBank/DDBJ whole genome shotgun (WGS) entry which is preliminary data.</text>
</comment>
<organism evidence="1 2">
    <name type="scientific">Smallanthus sonchifolius</name>
    <dbReference type="NCBI Taxonomy" id="185202"/>
    <lineage>
        <taxon>Eukaryota</taxon>
        <taxon>Viridiplantae</taxon>
        <taxon>Streptophyta</taxon>
        <taxon>Embryophyta</taxon>
        <taxon>Tracheophyta</taxon>
        <taxon>Spermatophyta</taxon>
        <taxon>Magnoliopsida</taxon>
        <taxon>eudicotyledons</taxon>
        <taxon>Gunneridae</taxon>
        <taxon>Pentapetalae</taxon>
        <taxon>asterids</taxon>
        <taxon>campanulids</taxon>
        <taxon>Asterales</taxon>
        <taxon>Asteraceae</taxon>
        <taxon>Asteroideae</taxon>
        <taxon>Heliantheae alliance</taxon>
        <taxon>Millerieae</taxon>
        <taxon>Smallanthus</taxon>
    </lineage>
</organism>
<name>A0ACB9JV54_9ASTR</name>
<dbReference type="Proteomes" id="UP001056120">
    <property type="component" value="Linkage Group LG02"/>
</dbReference>
<keyword evidence="2" id="KW-1185">Reference proteome</keyword>
<evidence type="ECO:0000313" key="2">
    <source>
        <dbReference type="Proteomes" id="UP001056120"/>
    </source>
</evidence>
<dbReference type="EMBL" id="CM042019">
    <property type="protein sequence ID" value="KAI3823911.1"/>
    <property type="molecule type" value="Genomic_DNA"/>
</dbReference>
<gene>
    <name evidence="1" type="ORF">L1987_05356</name>
</gene>
<accession>A0ACB9JV54</accession>
<proteinExistence type="predicted"/>
<sequence>MTMESNVLLLCANIYRAKQQKGNIYNTNKLVVNEGGVRGGRAGGYKKLDEEEFEETKRRRWESKEVALQLEFCSKSDCKGCMVTF</sequence>
<protein>
    <submittedName>
        <fullName evidence="1">Uncharacterized protein</fullName>
    </submittedName>
</protein>
<reference evidence="2" key="1">
    <citation type="journal article" date="2022" name="Mol. Ecol. Resour.">
        <title>The genomes of chicory, endive, great burdock and yacon provide insights into Asteraceae palaeo-polyploidization history and plant inulin production.</title>
        <authorList>
            <person name="Fan W."/>
            <person name="Wang S."/>
            <person name="Wang H."/>
            <person name="Wang A."/>
            <person name="Jiang F."/>
            <person name="Liu H."/>
            <person name="Zhao H."/>
            <person name="Xu D."/>
            <person name="Zhang Y."/>
        </authorList>
    </citation>
    <scope>NUCLEOTIDE SEQUENCE [LARGE SCALE GENOMIC DNA]</scope>
    <source>
        <strain evidence="2">cv. Yunnan</strain>
    </source>
</reference>
<reference evidence="1 2" key="2">
    <citation type="journal article" date="2022" name="Mol. Ecol. Resour.">
        <title>The genomes of chicory, endive, great burdock and yacon provide insights into Asteraceae paleo-polyploidization history and plant inulin production.</title>
        <authorList>
            <person name="Fan W."/>
            <person name="Wang S."/>
            <person name="Wang H."/>
            <person name="Wang A."/>
            <person name="Jiang F."/>
            <person name="Liu H."/>
            <person name="Zhao H."/>
            <person name="Xu D."/>
            <person name="Zhang Y."/>
        </authorList>
    </citation>
    <scope>NUCLEOTIDE SEQUENCE [LARGE SCALE GENOMIC DNA]</scope>
    <source>
        <strain evidence="2">cv. Yunnan</strain>
        <tissue evidence="1">Leaves</tissue>
    </source>
</reference>